<dbReference type="EMBL" id="CADEBC010000301">
    <property type="protein sequence ID" value="CAB3227806.1"/>
    <property type="molecule type" value="Genomic_DNA"/>
</dbReference>
<comment type="caution">
    <text evidence="3">The sequence shown here is derived from an EMBL/GenBank/DDBJ whole genome shotgun (WGS) entry which is preliminary data.</text>
</comment>
<proteinExistence type="predicted"/>
<evidence type="ECO:0000313" key="4">
    <source>
        <dbReference type="Proteomes" id="UP000494106"/>
    </source>
</evidence>
<feature type="compositionally biased region" description="Polar residues" evidence="1">
    <location>
        <begin position="92"/>
        <end position="112"/>
    </location>
</feature>
<name>A0A8S0Z7U6_ARCPL</name>
<evidence type="ECO:0000313" key="3">
    <source>
        <dbReference type="EMBL" id="CAB3228375.1"/>
    </source>
</evidence>
<dbReference type="Proteomes" id="UP000494106">
    <property type="component" value="Unassembled WGS sequence"/>
</dbReference>
<dbReference type="OrthoDB" id="118105at2759"/>
<gene>
    <name evidence="2" type="ORF">APLA_LOCUS3364</name>
    <name evidence="3" type="ORF">APLA_LOCUS3535</name>
</gene>
<organism evidence="3 5">
    <name type="scientific">Arctia plantaginis</name>
    <name type="common">Wood tiger moth</name>
    <name type="synonym">Phalaena plantaginis</name>
    <dbReference type="NCBI Taxonomy" id="874455"/>
    <lineage>
        <taxon>Eukaryota</taxon>
        <taxon>Metazoa</taxon>
        <taxon>Ecdysozoa</taxon>
        <taxon>Arthropoda</taxon>
        <taxon>Hexapoda</taxon>
        <taxon>Insecta</taxon>
        <taxon>Pterygota</taxon>
        <taxon>Neoptera</taxon>
        <taxon>Endopterygota</taxon>
        <taxon>Lepidoptera</taxon>
        <taxon>Glossata</taxon>
        <taxon>Ditrysia</taxon>
        <taxon>Noctuoidea</taxon>
        <taxon>Erebidae</taxon>
        <taxon>Arctiinae</taxon>
        <taxon>Arctia</taxon>
    </lineage>
</organism>
<dbReference type="AlphaFoldDB" id="A0A8S0Z7U6"/>
<feature type="compositionally biased region" description="Acidic residues" evidence="1">
    <location>
        <begin position="26"/>
        <end position="38"/>
    </location>
</feature>
<evidence type="ECO:0000256" key="1">
    <source>
        <dbReference type="SAM" id="MobiDB-lite"/>
    </source>
</evidence>
<evidence type="ECO:0000313" key="2">
    <source>
        <dbReference type="EMBL" id="CAB3227806.1"/>
    </source>
</evidence>
<dbReference type="Proteomes" id="UP000494256">
    <property type="component" value="Unassembled WGS sequence"/>
</dbReference>
<sequence>MSKKQLKDYEIESALDDIFGFPSDPDQSEDAEESDEEINIYNTTKLQRILEDLDKPGLRSTDIIRASPQPSTSSDEPGLGSIETIRAPLSPQPSTSSADLPSSNCCGIGQTT</sequence>
<protein>
    <submittedName>
        <fullName evidence="3">Uncharacterized protein</fullName>
    </submittedName>
</protein>
<reference evidence="4 5" key="1">
    <citation type="submission" date="2020-04" db="EMBL/GenBank/DDBJ databases">
        <authorList>
            <person name="Wallbank WR R."/>
            <person name="Pardo Diaz C."/>
            <person name="Kozak K."/>
            <person name="Martin S."/>
            <person name="Jiggins C."/>
            <person name="Moest M."/>
            <person name="Warren A I."/>
            <person name="Byers J.R.P. K."/>
            <person name="Montejo-Kovacevich G."/>
            <person name="Yen C E."/>
        </authorList>
    </citation>
    <scope>NUCLEOTIDE SEQUENCE [LARGE SCALE GENOMIC DNA]</scope>
</reference>
<feature type="region of interest" description="Disordered" evidence="1">
    <location>
        <begin position="15"/>
        <end position="43"/>
    </location>
</feature>
<keyword evidence="4" id="KW-1185">Reference proteome</keyword>
<feature type="region of interest" description="Disordered" evidence="1">
    <location>
        <begin position="59"/>
        <end position="112"/>
    </location>
</feature>
<evidence type="ECO:0000313" key="5">
    <source>
        <dbReference type="Proteomes" id="UP000494256"/>
    </source>
</evidence>
<dbReference type="EMBL" id="CADEBD010000282">
    <property type="protein sequence ID" value="CAB3228375.1"/>
    <property type="molecule type" value="Genomic_DNA"/>
</dbReference>
<accession>A0A8S0Z7U6</accession>